<feature type="transmembrane region" description="Helical" evidence="6">
    <location>
        <begin position="768"/>
        <end position="788"/>
    </location>
</feature>
<keyword evidence="3 6" id="KW-0812">Transmembrane</keyword>
<sequence length="824" mass="93063">MSSLIHQLNLFFEVLPERLHRWRWWVLLLYVILMSFLAAGIPRFAFTWANEDMFAKDDPVQISQDKIRELFGGSVILGMAYRPVDGDLFSERSLGALQNIHKVLDEEATNGADNPDNSFGLLSEVESLINTTYIEVEGDSIRFRDFIGENLPQSPEQSRLLQGQALKEPEYPRVLFSDNMKYGMLVLRTNLNAIPLVDDELDLLEGFVENEIEEQDEQKPQFVEHGLEDYANFEKQIWNLLSEERFRKDLVFMHPSWGAFYQNDVWAVEYQRALVISLFLSLLLTYLLLGSLRAVIWPIIIFVSSIVGILGLAGWTGWPIDLSLYIAFGLVSVAAIADVVHVMSGYLFFHQQRQHHREVMRSVFSKTALACLLTSITTAIGIMSLFFIKLRVIQTMGLLGGIGVIFAFVLTIILLPVLLNWFPPRPSITAKKPKVTMILSFVQGLLKGVNKLSFNYPKFVIFFFAASGILLILGILRIEIDTVFSEYYSPESPVRQTINLMDEQFLGVGNMEILIETETEGAFRDPEVLLTLESVKQWLQTVYPELVTHNWTLNNQLKQTHRKLMDNREEAYTIPEDPDLVSQLLVLIEGGDYEDLERMVSLDYSNARMSVSLKTIGSKKSVELLKVIQPEVERILVPLKEKYPGLKMTVTGGIGAWARIFDAISWSQIRSFGLAFMIISLIMVGIFGSLKLGLVAVVPNTFPMLTVFGLMGWFGFKLDTTTLLTAPIIIGVAVDDTIHFITHYRLSVLRGASINEAIQSTLSEVGQAIVFTTLILMTIFVCFIMVSHVGVSRFSILAVISIFSALIADLLLLPALFRVLQVRD</sequence>
<feature type="transmembrane region" description="Helical" evidence="6">
    <location>
        <begin position="324"/>
        <end position="349"/>
    </location>
</feature>
<feature type="transmembrane region" description="Helical" evidence="6">
    <location>
        <begin position="794"/>
        <end position="817"/>
    </location>
</feature>
<protein>
    <recommendedName>
        <fullName evidence="7">SSD domain-containing protein</fullName>
    </recommendedName>
</protein>
<dbReference type="InterPro" id="IPR000731">
    <property type="entry name" value="SSD"/>
</dbReference>
<dbReference type="InterPro" id="IPR004869">
    <property type="entry name" value="MMPL_dom"/>
</dbReference>
<dbReference type="PROSITE" id="PS50156">
    <property type="entry name" value="SSD"/>
    <property type="match status" value="1"/>
</dbReference>
<organism evidence="8">
    <name type="scientific">marine metagenome</name>
    <dbReference type="NCBI Taxonomy" id="408172"/>
    <lineage>
        <taxon>unclassified sequences</taxon>
        <taxon>metagenomes</taxon>
        <taxon>ecological metagenomes</taxon>
    </lineage>
</organism>
<evidence type="ECO:0000259" key="7">
    <source>
        <dbReference type="PROSITE" id="PS50156"/>
    </source>
</evidence>
<feature type="domain" description="SSD" evidence="7">
    <location>
        <begin position="692"/>
        <end position="819"/>
    </location>
</feature>
<comment type="subcellular location">
    <subcellularLocation>
        <location evidence="1">Cell membrane</location>
        <topology evidence="1">Multi-pass membrane protein</topology>
    </subcellularLocation>
</comment>
<feature type="transmembrane region" description="Helical" evidence="6">
    <location>
        <begin position="296"/>
        <end position="318"/>
    </location>
</feature>
<dbReference type="Pfam" id="PF03176">
    <property type="entry name" value="MMPL"/>
    <property type="match status" value="2"/>
</dbReference>
<evidence type="ECO:0000256" key="4">
    <source>
        <dbReference type="ARBA" id="ARBA00022989"/>
    </source>
</evidence>
<evidence type="ECO:0000256" key="6">
    <source>
        <dbReference type="SAM" id="Phobius"/>
    </source>
</evidence>
<evidence type="ECO:0000256" key="1">
    <source>
        <dbReference type="ARBA" id="ARBA00004651"/>
    </source>
</evidence>
<dbReference type="SUPFAM" id="SSF82866">
    <property type="entry name" value="Multidrug efflux transporter AcrB transmembrane domain"/>
    <property type="match status" value="2"/>
</dbReference>
<feature type="transmembrane region" description="Helical" evidence="6">
    <location>
        <begin position="694"/>
        <end position="716"/>
    </location>
</feature>
<feature type="transmembrane region" description="Helical" evidence="6">
    <location>
        <begin position="369"/>
        <end position="388"/>
    </location>
</feature>
<dbReference type="PANTHER" id="PTHR33406">
    <property type="entry name" value="MEMBRANE PROTEIN MJ1562-RELATED"/>
    <property type="match status" value="1"/>
</dbReference>
<dbReference type="PRINTS" id="PR00702">
    <property type="entry name" value="ACRIFLAVINRP"/>
</dbReference>
<dbReference type="AlphaFoldDB" id="A0A381PGB7"/>
<dbReference type="Gene3D" id="1.20.1640.10">
    <property type="entry name" value="Multidrug efflux transporter AcrB transmembrane domain"/>
    <property type="match status" value="2"/>
</dbReference>
<feature type="transmembrane region" description="Helical" evidence="6">
    <location>
        <begin position="459"/>
        <end position="478"/>
    </location>
</feature>
<evidence type="ECO:0000256" key="2">
    <source>
        <dbReference type="ARBA" id="ARBA00022475"/>
    </source>
</evidence>
<accession>A0A381PGB7</accession>
<keyword evidence="4 6" id="KW-1133">Transmembrane helix</keyword>
<feature type="transmembrane region" description="Helical" evidence="6">
    <location>
        <begin position="270"/>
        <end position="289"/>
    </location>
</feature>
<reference evidence="8" key="1">
    <citation type="submission" date="2018-05" db="EMBL/GenBank/DDBJ databases">
        <authorList>
            <person name="Lanie J.A."/>
            <person name="Ng W.-L."/>
            <person name="Kazmierczak K.M."/>
            <person name="Andrzejewski T.M."/>
            <person name="Davidsen T.M."/>
            <person name="Wayne K.J."/>
            <person name="Tettelin H."/>
            <person name="Glass J.I."/>
            <person name="Rusch D."/>
            <person name="Podicherti R."/>
            <person name="Tsui H.-C.T."/>
            <person name="Winkler M.E."/>
        </authorList>
    </citation>
    <scope>NUCLEOTIDE SEQUENCE</scope>
</reference>
<proteinExistence type="predicted"/>
<evidence type="ECO:0000256" key="3">
    <source>
        <dbReference type="ARBA" id="ARBA00022692"/>
    </source>
</evidence>
<dbReference type="EMBL" id="UINC01000959">
    <property type="protein sequence ID" value="SUZ65398.1"/>
    <property type="molecule type" value="Genomic_DNA"/>
</dbReference>
<evidence type="ECO:0000313" key="8">
    <source>
        <dbReference type="EMBL" id="SUZ65398.1"/>
    </source>
</evidence>
<dbReference type="PANTHER" id="PTHR33406:SF12">
    <property type="entry name" value="BLR2997 PROTEIN"/>
    <property type="match status" value="1"/>
</dbReference>
<feature type="transmembrane region" description="Helical" evidence="6">
    <location>
        <begin position="400"/>
        <end position="423"/>
    </location>
</feature>
<dbReference type="InterPro" id="IPR050545">
    <property type="entry name" value="Mycobact_MmpL"/>
</dbReference>
<dbReference type="GO" id="GO:0022857">
    <property type="term" value="F:transmembrane transporter activity"/>
    <property type="evidence" value="ECO:0007669"/>
    <property type="project" value="InterPro"/>
</dbReference>
<feature type="transmembrane region" description="Helical" evidence="6">
    <location>
        <begin position="669"/>
        <end position="688"/>
    </location>
</feature>
<feature type="transmembrane region" description="Helical" evidence="6">
    <location>
        <begin position="24"/>
        <end position="46"/>
    </location>
</feature>
<evidence type="ECO:0000256" key="5">
    <source>
        <dbReference type="ARBA" id="ARBA00023136"/>
    </source>
</evidence>
<keyword evidence="5 6" id="KW-0472">Membrane</keyword>
<dbReference type="InterPro" id="IPR001036">
    <property type="entry name" value="Acrflvin-R"/>
</dbReference>
<dbReference type="GO" id="GO:0005886">
    <property type="term" value="C:plasma membrane"/>
    <property type="evidence" value="ECO:0007669"/>
    <property type="project" value="UniProtKB-SubCell"/>
</dbReference>
<name>A0A381PGB7_9ZZZZ</name>
<keyword evidence="2" id="KW-1003">Cell membrane</keyword>
<gene>
    <name evidence="8" type="ORF">METZ01_LOCUS18252</name>
</gene>